<evidence type="ECO:0000313" key="2">
    <source>
        <dbReference type="EMBL" id="EKX60551.1"/>
    </source>
</evidence>
<gene>
    <name evidence="2" type="ORF">STRIP9103_04967</name>
</gene>
<feature type="transmembrane region" description="Helical" evidence="1">
    <location>
        <begin position="69"/>
        <end position="88"/>
    </location>
</feature>
<reference evidence="2 3" key="1">
    <citation type="submission" date="2012-11" db="EMBL/GenBank/DDBJ databases">
        <authorList>
            <person name="Huguet-Tapia J.C."/>
            <person name="Durkin A.S."/>
            <person name="Pettis G.S."/>
            <person name="Badger J.H."/>
        </authorList>
    </citation>
    <scope>NUCLEOTIDE SEQUENCE [LARGE SCALE GENOMIC DNA]</scope>
    <source>
        <strain evidence="2 3">91-03</strain>
    </source>
</reference>
<dbReference type="Proteomes" id="UP000010411">
    <property type="component" value="Unassembled WGS sequence"/>
</dbReference>
<keyword evidence="1" id="KW-0812">Transmembrane</keyword>
<dbReference type="AlphaFoldDB" id="L1KIA4"/>
<organism evidence="2 3">
    <name type="scientific">Streptomyces ipomoeae 91-03</name>
    <dbReference type="NCBI Taxonomy" id="698759"/>
    <lineage>
        <taxon>Bacteria</taxon>
        <taxon>Bacillati</taxon>
        <taxon>Actinomycetota</taxon>
        <taxon>Actinomycetes</taxon>
        <taxon>Kitasatosporales</taxon>
        <taxon>Streptomycetaceae</taxon>
        <taxon>Streptomyces</taxon>
    </lineage>
</organism>
<keyword evidence="1" id="KW-1133">Transmembrane helix</keyword>
<dbReference type="PATRIC" id="fig|698759.3.peg.8731"/>
<protein>
    <submittedName>
        <fullName evidence="2">Uncharacterized protein</fullName>
    </submittedName>
</protein>
<feature type="transmembrane region" description="Helical" evidence="1">
    <location>
        <begin position="33"/>
        <end position="57"/>
    </location>
</feature>
<comment type="caution">
    <text evidence="2">The sequence shown here is derived from an EMBL/GenBank/DDBJ whole genome shotgun (WGS) entry which is preliminary data.</text>
</comment>
<feature type="transmembrane region" description="Helical" evidence="1">
    <location>
        <begin position="132"/>
        <end position="155"/>
    </location>
</feature>
<sequence length="182" mass="19436">MPVAQGPVGEWAWAGDRRLGGQEARMFTPWRSAAGYAAIVTAGSAAVGGLMGSVWTVASGSMPKWGDMLLFPAYQAAFLPTVFLALTVTRRMRSALPRWQVIVTDSTIYTLTLLLAVFAVSVPYGLKDAVDMPFVVAGLSMLTLQLPSAYVLSAWASGRLTVAMRTPRLPRTTPGSAMRPEG</sequence>
<proteinExistence type="predicted"/>
<accession>L1KIA4</accession>
<dbReference type="EMBL" id="AEJC01000643">
    <property type="protein sequence ID" value="EKX60551.1"/>
    <property type="molecule type" value="Genomic_DNA"/>
</dbReference>
<feature type="transmembrane region" description="Helical" evidence="1">
    <location>
        <begin position="108"/>
        <end position="126"/>
    </location>
</feature>
<keyword evidence="3" id="KW-1185">Reference proteome</keyword>
<keyword evidence="1" id="KW-0472">Membrane</keyword>
<evidence type="ECO:0000313" key="3">
    <source>
        <dbReference type="Proteomes" id="UP000010411"/>
    </source>
</evidence>
<evidence type="ECO:0000256" key="1">
    <source>
        <dbReference type="SAM" id="Phobius"/>
    </source>
</evidence>
<name>L1KIA4_9ACTN</name>